<dbReference type="Gene3D" id="3.20.20.150">
    <property type="entry name" value="Divalent-metal-dependent TIM barrel enzymes"/>
    <property type="match status" value="1"/>
</dbReference>
<accession>A0A372MES5</accession>
<dbReference type="SUPFAM" id="SSF51658">
    <property type="entry name" value="Xylose isomerase-like"/>
    <property type="match status" value="1"/>
</dbReference>
<evidence type="ECO:0000313" key="2">
    <source>
        <dbReference type="EMBL" id="RFU94271.1"/>
    </source>
</evidence>
<gene>
    <name evidence="2" type="ORF">DYP60_10840</name>
</gene>
<sequence>MHKDIHAYCRIGIVVSMAYPFCSNSEQDYHDSLKKLLVDPYFQVMELGSLPFPSLSEKVPFMIQTAHCDCTYSGHSLLFAKKLNINSLDEAERRLAVETLKAGIDEAYAMGAEEFQFLSRRYEKGKEDSYLGALIASTKELCTYARNKGPMPVVLEVFDHDIDKKSLLGPSSLVKQYAEAVCPQFDNFGIMIDCSHIPMIGERIEEAVEPIKQYIKHVHMGNTFISDSSHPSYGDYHPRFGYPGSENDTEYLASFLQKMKEIGYLFEGGRNILSFEVKPQAGEDADLVVANAKRTLEDAWRRVQ</sequence>
<organism evidence="2 3">
    <name type="scientific">Sphaerochaeta halotolerans</name>
    <dbReference type="NCBI Taxonomy" id="2293840"/>
    <lineage>
        <taxon>Bacteria</taxon>
        <taxon>Pseudomonadati</taxon>
        <taxon>Spirochaetota</taxon>
        <taxon>Spirochaetia</taxon>
        <taxon>Spirochaetales</taxon>
        <taxon>Sphaerochaetaceae</taxon>
        <taxon>Sphaerochaeta</taxon>
    </lineage>
</organism>
<keyword evidence="2" id="KW-0413">Isomerase</keyword>
<keyword evidence="3" id="KW-1185">Reference proteome</keyword>
<reference evidence="3" key="1">
    <citation type="submission" date="2018-08" db="EMBL/GenBank/DDBJ databases">
        <authorList>
            <person name="Grouzdev D.S."/>
            <person name="Krutkina M.S."/>
        </authorList>
    </citation>
    <scope>NUCLEOTIDE SEQUENCE [LARGE SCALE GENOMIC DNA]</scope>
    <source>
        <strain evidence="3">4-11</strain>
    </source>
</reference>
<dbReference type="InterPro" id="IPR013022">
    <property type="entry name" value="Xyl_isomerase-like_TIM-brl"/>
</dbReference>
<protein>
    <submittedName>
        <fullName evidence="2">Sugar phosphate isomerase/epimerase</fullName>
    </submittedName>
</protein>
<dbReference type="Pfam" id="PF01261">
    <property type="entry name" value="AP_endonuc_2"/>
    <property type="match status" value="1"/>
</dbReference>
<evidence type="ECO:0000313" key="3">
    <source>
        <dbReference type="Proteomes" id="UP000264002"/>
    </source>
</evidence>
<dbReference type="Proteomes" id="UP000264002">
    <property type="component" value="Unassembled WGS sequence"/>
</dbReference>
<dbReference type="EMBL" id="QUWK01000011">
    <property type="protein sequence ID" value="RFU94271.1"/>
    <property type="molecule type" value="Genomic_DNA"/>
</dbReference>
<dbReference type="GO" id="GO:0016853">
    <property type="term" value="F:isomerase activity"/>
    <property type="evidence" value="ECO:0007669"/>
    <property type="project" value="UniProtKB-KW"/>
</dbReference>
<dbReference type="AlphaFoldDB" id="A0A372MES5"/>
<comment type="caution">
    <text evidence="2">The sequence shown here is derived from an EMBL/GenBank/DDBJ whole genome shotgun (WGS) entry which is preliminary data.</text>
</comment>
<feature type="domain" description="Xylose isomerase-like TIM barrel" evidence="1">
    <location>
        <begin position="72"/>
        <end position="278"/>
    </location>
</feature>
<dbReference type="InterPro" id="IPR036237">
    <property type="entry name" value="Xyl_isomerase-like_sf"/>
</dbReference>
<evidence type="ECO:0000259" key="1">
    <source>
        <dbReference type="Pfam" id="PF01261"/>
    </source>
</evidence>
<proteinExistence type="predicted"/>
<dbReference type="RefSeq" id="WP_117331025.1">
    <property type="nucleotide sequence ID" value="NZ_QUWK01000011.1"/>
</dbReference>
<reference evidence="2 3" key="2">
    <citation type="submission" date="2018-09" db="EMBL/GenBank/DDBJ databases">
        <title>Genome of Sphaerochaeta halotolerans strain 4-11.</title>
        <authorList>
            <person name="Nazina T.N."/>
            <person name="Sokolova D.S."/>
        </authorList>
    </citation>
    <scope>NUCLEOTIDE SEQUENCE [LARGE SCALE GENOMIC DNA]</scope>
    <source>
        <strain evidence="2 3">4-11</strain>
    </source>
</reference>
<name>A0A372MES5_9SPIR</name>